<dbReference type="GO" id="GO:0006779">
    <property type="term" value="P:porphyrin-containing compound biosynthetic process"/>
    <property type="evidence" value="ECO:0007669"/>
    <property type="project" value="InterPro"/>
</dbReference>
<organism evidence="2 3">
    <name type="scientific">Sedimentisphaera salicampi</name>
    <dbReference type="NCBI Taxonomy" id="1941349"/>
    <lineage>
        <taxon>Bacteria</taxon>
        <taxon>Pseudomonadati</taxon>
        <taxon>Planctomycetota</taxon>
        <taxon>Phycisphaerae</taxon>
        <taxon>Sedimentisphaerales</taxon>
        <taxon>Sedimentisphaeraceae</taxon>
        <taxon>Sedimentisphaera</taxon>
    </lineage>
</organism>
<dbReference type="GO" id="GO:0032259">
    <property type="term" value="P:methylation"/>
    <property type="evidence" value="ECO:0007669"/>
    <property type="project" value="UniProtKB-KW"/>
</dbReference>
<dbReference type="AlphaFoldDB" id="A0A1W6LIS2"/>
<gene>
    <name evidence="2" type="ORF">STSP1_00019</name>
</gene>
<reference evidence="3" key="1">
    <citation type="submission" date="2017-04" db="EMBL/GenBank/DDBJ databases">
        <title>Comparative genomics and description of representatives of a novel lineage of planctomycetes thriving in anoxic sediments.</title>
        <authorList>
            <person name="Spring S."/>
            <person name="Bunk B."/>
            <person name="Sproer C."/>
        </authorList>
    </citation>
    <scope>NUCLEOTIDE SEQUENCE [LARGE SCALE GENOMIC DNA]</scope>
    <source>
        <strain evidence="3">ST-PulAB-D4</strain>
    </source>
</reference>
<dbReference type="Proteomes" id="UP000193334">
    <property type="component" value="Chromosome"/>
</dbReference>
<dbReference type="SUPFAM" id="SSF51726">
    <property type="entry name" value="UROD/MetE-like"/>
    <property type="match status" value="1"/>
</dbReference>
<dbReference type="PANTHER" id="PTHR47099:SF1">
    <property type="entry name" value="METHYLCOBAMIDE:COM METHYLTRANSFERASE MTBA"/>
    <property type="match status" value="1"/>
</dbReference>
<sequence length="424" mass="47963">MNSRERLQTVLEHKQPDRLCVDIGAGGQTGIGICALDKLRKAVTGDEDYTCKICETFQMLGEVDDDLKRKLQLDVAGIYPLYDMFGLETGKFKKFKMPVDGTECLVPEGFNYTVNENGDVYMYPEGDTSVPPSAVMPSTSYFFDSIDRQKPVEEDKLNYLDNCEEFGLLSEKELNYFKQQVSWYYNNTEFGIYVTLPAMAFGDIALVPGPFLKDPKGIRGVEEWYISTAIRKDYIMKVFEKQCEIALENIELLADTLGDMPQVVFVTGTDFGAQRGPFISPETYREMYKPFQKAINDKIHKLTNWKVFMHCCGSIAPLIPDMIDAGFDVLNPVQCSAENMDPQMLKDEFGEQLVFWGGGVDTQKTLPFGTPEEVYKEVRERIDIFNEGGGYVFNSIHNIQSNVPLENLISMIKAVDDARGLKTI</sequence>
<dbReference type="GO" id="GO:0008168">
    <property type="term" value="F:methyltransferase activity"/>
    <property type="evidence" value="ECO:0007669"/>
    <property type="project" value="UniProtKB-KW"/>
</dbReference>
<keyword evidence="2" id="KW-0808">Transferase</keyword>
<keyword evidence="2" id="KW-0489">Methyltransferase</keyword>
<dbReference type="InterPro" id="IPR000257">
    <property type="entry name" value="Uroporphyrinogen_deCOase"/>
</dbReference>
<dbReference type="GO" id="GO:0004853">
    <property type="term" value="F:uroporphyrinogen decarboxylase activity"/>
    <property type="evidence" value="ECO:0007669"/>
    <property type="project" value="InterPro"/>
</dbReference>
<accession>A0A1W6LIS2</accession>
<dbReference type="KEGG" id="pbp:STSP1_00019"/>
<evidence type="ECO:0000313" key="3">
    <source>
        <dbReference type="Proteomes" id="UP000193334"/>
    </source>
</evidence>
<dbReference type="RefSeq" id="WP_085754393.1">
    <property type="nucleotide sequence ID" value="NZ_CP021023.1"/>
</dbReference>
<protein>
    <submittedName>
        <fullName evidence="2">Methylcobalamin:coenzyme M methyltransferase</fullName>
    </submittedName>
</protein>
<dbReference type="Pfam" id="PF01208">
    <property type="entry name" value="URO-D"/>
    <property type="match status" value="1"/>
</dbReference>
<dbReference type="Gene3D" id="3.20.20.210">
    <property type="match status" value="1"/>
</dbReference>
<keyword evidence="3" id="KW-1185">Reference proteome</keyword>
<dbReference type="PANTHER" id="PTHR47099">
    <property type="entry name" value="METHYLCOBAMIDE:COM METHYLTRANSFERASE MTBA"/>
    <property type="match status" value="1"/>
</dbReference>
<evidence type="ECO:0000259" key="1">
    <source>
        <dbReference type="Pfam" id="PF01208"/>
    </source>
</evidence>
<dbReference type="InterPro" id="IPR052024">
    <property type="entry name" value="Methanogen_methyltrans"/>
</dbReference>
<name>A0A1W6LIS2_9BACT</name>
<feature type="domain" description="Uroporphyrinogen decarboxylase (URO-D)" evidence="1">
    <location>
        <begin position="276"/>
        <end position="416"/>
    </location>
</feature>
<dbReference type="InterPro" id="IPR038071">
    <property type="entry name" value="UROD/MetE-like_sf"/>
</dbReference>
<dbReference type="STRING" id="1941349.STSP1_00019"/>
<proteinExistence type="predicted"/>
<dbReference type="EMBL" id="CP021023">
    <property type="protein sequence ID" value="ARN55659.1"/>
    <property type="molecule type" value="Genomic_DNA"/>
</dbReference>
<evidence type="ECO:0000313" key="2">
    <source>
        <dbReference type="EMBL" id="ARN55659.1"/>
    </source>
</evidence>